<keyword evidence="4" id="KW-0067">ATP-binding</keyword>
<keyword evidence="3" id="KW-0808">Transferase</keyword>
<dbReference type="PANTHER" id="PTHR47989:SF62">
    <property type="entry name" value="OS05G0423500 PROTEIN"/>
    <property type="match status" value="1"/>
</dbReference>
<dbReference type="EMBL" id="HG994372">
    <property type="protein sequence ID" value="CAF2111105.1"/>
    <property type="molecule type" value="Genomic_DNA"/>
</dbReference>
<evidence type="ECO:0000313" key="5">
    <source>
        <dbReference type="EMBL" id="CAF2111105.1"/>
    </source>
</evidence>
<keyword evidence="2" id="KW-0547">Nucleotide-binding</keyword>
<evidence type="ECO:0000256" key="4">
    <source>
        <dbReference type="ARBA" id="ARBA00022840"/>
    </source>
</evidence>
<reference evidence="5" key="1">
    <citation type="submission" date="2021-01" db="EMBL/GenBank/DDBJ databases">
        <authorList>
            <consortium name="Genoscope - CEA"/>
            <person name="William W."/>
        </authorList>
    </citation>
    <scope>NUCLEOTIDE SEQUENCE</scope>
</reference>
<gene>
    <name evidence="5" type="ORF">DARMORV10_C08P26960.1</name>
</gene>
<sequence length="116" mass="12493">MFVVAAIIIIKKNKKKKKKIEFSADNTSKPTDSSWTLLPLVTGSSHTRSAGSLPSDLCRRFSIQEIKSATNNFEKELIVGAGGFGPVYKGRIDGGATLVAVKRLEISSNQGGKKLI</sequence>
<evidence type="ECO:0000256" key="3">
    <source>
        <dbReference type="ARBA" id="ARBA00022777"/>
    </source>
</evidence>
<dbReference type="GO" id="GO:0005524">
    <property type="term" value="F:ATP binding"/>
    <property type="evidence" value="ECO:0007669"/>
    <property type="project" value="UniProtKB-KW"/>
</dbReference>
<proteinExistence type="predicted"/>
<dbReference type="InterPro" id="IPR011009">
    <property type="entry name" value="Kinase-like_dom_sf"/>
</dbReference>
<protein>
    <submittedName>
        <fullName evidence="5">(rape) hypothetical protein</fullName>
    </submittedName>
</protein>
<dbReference type="Proteomes" id="UP001295469">
    <property type="component" value="Chromosome C08"/>
</dbReference>
<dbReference type="PANTHER" id="PTHR47989">
    <property type="entry name" value="OS01G0750732 PROTEIN"/>
    <property type="match status" value="1"/>
</dbReference>
<organism evidence="5">
    <name type="scientific">Brassica napus</name>
    <name type="common">Rape</name>
    <dbReference type="NCBI Taxonomy" id="3708"/>
    <lineage>
        <taxon>Eukaryota</taxon>
        <taxon>Viridiplantae</taxon>
        <taxon>Streptophyta</taxon>
        <taxon>Embryophyta</taxon>
        <taxon>Tracheophyta</taxon>
        <taxon>Spermatophyta</taxon>
        <taxon>Magnoliopsida</taxon>
        <taxon>eudicotyledons</taxon>
        <taxon>Gunneridae</taxon>
        <taxon>Pentapetalae</taxon>
        <taxon>rosids</taxon>
        <taxon>malvids</taxon>
        <taxon>Brassicales</taxon>
        <taxon>Brassicaceae</taxon>
        <taxon>Brassiceae</taxon>
        <taxon>Brassica</taxon>
    </lineage>
</organism>
<dbReference type="SUPFAM" id="SSF56112">
    <property type="entry name" value="Protein kinase-like (PK-like)"/>
    <property type="match status" value="1"/>
</dbReference>
<accession>A0A816UA31</accession>
<keyword evidence="1" id="KW-0723">Serine/threonine-protein kinase</keyword>
<name>A0A816UA31_BRANA</name>
<keyword evidence="3" id="KW-0418">Kinase</keyword>
<dbReference type="GO" id="GO:0004674">
    <property type="term" value="F:protein serine/threonine kinase activity"/>
    <property type="evidence" value="ECO:0007669"/>
    <property type="project" value="UniProtKB-KW"/>
</dbReference>
<evidence type="ECO:0000256" key="1">
    <source>
        <dbReference type="ARBA" id="ARBA00022527"/>
    </source>
</evidence>
<dbReference type="SMR" id="A0A816UA31"/>
<evidence type="ECO:0000256" key="2">
    <source>
        <dbReference type="ARBA" id="ARBA00022741"/>
    </source>
</evidence>
<dbReference type="AlphaFoldDB" id="A0A816UA31"/>
<dbReference type="Gene3D" id="3.30.200.20">
    <property type="entry name" value="Phosphorylase Kinase, domain 1"/>
    <property type="match status" value="1"/>
</dbReference>